<dbReference type="InterPro" id="IPR010065">
    <property type="entry name" value="AA_ABC_transptr_permease_3TM"/>
</dbReference>
<proteinExistence type="inferred from homology"/>
<evidence type="ECO:0000256" key="9">
    <source>
        <dbReference type="SAM" id="MobiDB-lite"/>
    </source>
</evidence>
<dbReference type="InterPro" id="IPR000515">
    <property type="entry name" value="MetI-like"/>
</dbReference>
<feature type="transmembrane region" description="Helical" evidence="8">
    <location>
        <begin position="39"/>
        <end position="56"/>
    </location>
</feature>
<comment type="subcellular location">
    <subcellularLocation>
        <location evidence="1">Cell inner membrane</location>
        <topology evidence="1">Multi-pass membrane protein</topology>
    </subcellularLocation>
    <subcellularLocation>
        <location evidence="8">Cell membrane</location>
        <topology evidence="8">Multi-pass membrane protein</topology>
    </subcellularLocation>
</comment>
<evidence type="ECO:0000256" key="5">
    <source>
        <dbReference type="ARBA" id="ARBA00022692"/>
    </source>
</evidence>
<dbReference type="InterPro" id="IPR035906">
    <property type="entry name" value="MetI-like_sf"/>
</dbReference>
<organism evidence="11 12">
    <name type="scientific">Desulfoluna limicola</name>
    <dbReference type="NCBI Taxonomy" id="2810562"/>
    <lineage>
        <taxon>Bacteria</taxon>
        <taxon>Pseudomonadati</taxon>
        <taxon>Thermodesulfobacteriota</taxon>
        <taxon>Desulfobacteria</taxon>
        <taxon>Desulfobacterales</taxon>
        <taxon>Desulfolunaceae</taxon>
        <taxon>Desulfoluna</taxon>
    </lineage>
</organism>
<comment type="similarity">
    <text evidence="2">Belongs to the binding-protein-dependent transport system permease family. HisMQ subfamily.</text>
</comment>
<dbReference type="Gene3D" id="1.10.3720.10">
    <property type="entry name" value="MetI-like"/>
    <property type="match status" value="1"/>
</dbReference>
<dbReference type="Pfam" id="PF00528">
    <property type="entry name" value="BPD_transp_1"/>
    <property type="match status" value="1"/>
</dbReference>
<protein>
    <submittedName>
        <fullName evidence="11">Amino acid ABC transporter permease</fullName>
    </submittedName>
</protein>
<feature type="transmembrane region" description="Helical" evidence="8">
    <location>
        <begin position="130"/>
        <end position="149"/>
    </location>
</feature>
<feature type="transmembrane region" description="Helical" evidence="8">
    <location>
        <begin position="209"/>
        <end position="227"/>
    </location>
</feature>
<keyword evidence="3 8" id="KW-0813">Transport</keyword>
<feature type="transmembrane region" description="Helical" evidence="8">
    <location>
        <begin position="161"/>
        <end position="188"/>
    </location>
</feature>
<feature type="domain" description="ABC transmembrane type-1" evidence="10">
    <location>
        <begin position="164"/>
        <end position="358"/>
    </location>
</feature>
<dbReference type="SUPFAM" id="SSF161098">
    <property type="entry name" value="MetI-like"/>
    <property type="match status" value="1"/>
</dbReference>
<feature type="transmembrane region" description="Helical" evidence="8">
    <location>
        <begin position="310"/>
        <end position="327"/>
    </location>
</feature>
<evidence type="ECO:0000313" key="11">
    <source>
        <dbReference type="EMBL" id="BCS96982.1"/>
    </source>
</evidence>
<evidence type="ECO:0000256" key="3">
    <source>
        <dbReference type="ARBA" id="ARBA00022448"/>
    </source>
</evidence>
<keyword evidence="5 8" id="KW-0812">Transmembrane</keyword>
<evidence type="ECO:0000259" key="10">
    <source>
        <dbReference type="PROSITE" id="PS50928"/>
    </source>
</evidence>
<reference evidence="11 12" key="1">
    <citation type="submission" date="2021-02" db="EMBL/GenBank/DDBJ databases">
        <title>Complete genome of Desulfoluna sp. strain ASN36.</title>
        <authorList>
            <person name="Takahashi A."/>
            <person name="Kojima H."/>
            <person name="Fukui M."/>
        </authorList>
    </citation>
    <scope>NUCLEOTIDE SEQUENCE [LARGE SCALE GENOMIC DNA]</scope>
    <source>
        <strain evidence="11 12">ASN36</strain>
    </source>
</reference>
<evidence type="ECO:0000313" key="12">
    <source>
        <dbReference type="Proteomes" id="UP001320148"/>
    </source>
</evidence>
<evidence type="ECO:0000256" key="7">
    <source>
        <dbReference type="ARBA" id="ARBA00023136"/>
    </source>
</evidence>
<dbReference type="PANTHER" id="PTHR30614">
    <property type="entry name" value="MEMBRANE COMPONENT OF AMINO ACID ABC TRANSPORTER"/>
    <property type="match status" value="1"/>
</dbReference>
<feature type="transmembrane region" description="Helical" evidence="8">
    <location>
        <begin position="103"/>
        <end position="121"/>
    </location>
</feature>
<dbReference type="PANTHER" id="PTHR30614:SF41">
    <property type="entry name" value="INNER MEMBRANE AMINO-ACID ABC TRANSPORTER PERMEASE PROTEIN YHDY"/>
    <property type="match status" value="1"/>
</dbReference>
<dbReference type="PROSITE" id="PS50928">
    <property type="entry name" value="ABC_TM1"/>
    <property type="match status" value="1"/>
</dbReference>
<evidence type="ECO:0000256" key="4">
    <source>
        <dbReference type="ARBA" id="ARBA00022475"/>
    </source>
</evidence>
<evidence type="ECO:0000256" key="8">
    <source>
        <dbReference type="RuleBase" id="RU363032"/>
    </source>
</evidence>
<evidence type="ECO:0000256" key="6">
    <source>
        <dbReference type="ARBA" id="ARBA00022989"/>
    </source>
</evidence>
<dbReference type="RefSeq" id="WP_236888417.1">
    <property type="nucleotide sequence ID" value="NZ_AP024488.1"/>
</dbReference>
<keyword evidence="4" id="KW-1003">Cell membrane</keyword>
<dbReference type="InterPro" id="IPR043429">
    <property type="entry name" value="ArtM/GltK/GlnP/TcyL/YhdX-like"/>
</dbReference>
<gene>
    <name evidence="11" type="ORF">DSLASN_26140</name>
</gene>
<dbReference type="EMBL" id="AP024488">
    <property type="protein sequence ID" value="BCS96982.1"/>
    <property type="molecule type" value="Genomic_DNA"/>
</dbReference>
<feature type="compositionally biased region" description="Polar residues" evidence="9">
    <location>
        <begin position="1"/>
        <end position="10"/>
    </location>
</feature>
<keyword evidence="12" id="KW-1185">Reference proteome</keyword>
<feature type="transmembrane region" description="Helical" evidence="8">
    <location>
        <begin position="277"/>
        <end position="298"/>
    </location>
</feature>
<feature type="transmembrane region" description="Helical" evidence="8">
    <location>
        <begin position="339"/>
        <end position="357"/>
    </location>
</feature>
<dbReference type="Proteomes" id="UP001320148">
    <property type="component" value="Chromosome"/>
</dbReference>
<sequence>MNPSESNKTGSHIPGETRLPPQSTTGPITWVKENLFSPWYNGILTVLAAAIIYGLLKPLYVWGIKNASFGTACGSGHDGACWAFIRDMWPVFMVGTYPHEERWRIVIVLGVVIAIGLSLAFKRVRQWKPIWVLWALTPVVIFFLIRGGSITGLTQVSTSHWGGLMLTVMFAGVGMICAFPISLCLALGRASDIPVIRAICIAYIELIRGVPLITLLFMASVVLPLFFPPEMEIDKLLRAQIGITLFFSAYLAENIRGGLQALPKGQEEAARALGMGYWQRMLLIILPQALRIVIPPMVNSFIGILKDTSLVGIVGLVDLLQVVFAATSNPKWLGRIEEAYVFVAIFYWFMCYGLSRYSQYLEKRYARG</sequence>
<evidence type="ECO:0000256" key="1">
    <source>
        <dbReference type="ARBA" id="ARBA00004429"/>
    </source>
</evidence>
<dbReference type="NCBIfam" id="TIGR01726">
    <property type="entry name" value="HEQRo_perm_3TM"/>
    <property type="match status" value="1"/>
</dbReference>
<accession>A0ABN6F6S0</accession>
<evidence type="ECO:0000256" key="2">
    <source>
        <dbReference type="ARBA" id="ARBA00010072"/>
    </source>
</evidence>
<name>A0ABN6F6S0_9BACT</name>
<keyword evidence="7 8" id="KW-0472">Membrane</keyword>
<keyword evidence="6 8" id="KW-1133">Transmembrane helix</keyword>
<dbReference type="CDD" id="cd06261">
    <property type="entry name" value="TM_PBP2"/>
    <property type="match status" value="1"/>
</dbReference>
<feature type="region of interest" description="Disordered" evidence="9">
    <location>
        <begin position="1"/>
        <end position="24"/>
    </location>
</feature>